<dbReference type="EMBL" id="KV454017">
    <property type="protein sequence ID" value="ODV93805.1"/>
    <property type="molecule type" value="Genomic_DNA"/>
</dbReference>
<gene>
    <name evidence="1" type="ORF">PACTADRAFT_24372</name>
</gene>
<evidence type="ECO:0008006" key="3">
    <source>
        <dbReference type="Google" id="ProtNLM"/>
    </source>
</evidence>
<dbReference type="OrthoDB" id="4021778at2759"/>
<evidence type="ECO:0000313" key="1">
    <source>
        <dbReference type="EMBL" id="ODV93805.1"/>
    </source>
</evidence>
<dbReference type="InterPro" id="IPR026749">
    <property type="entry name" value="Tmem135"/>
</dbReference>
<dbReference type="Proteomes" id="UP000094236">
    <property type="component" value="Unassembled WGS sequence"/>
</dbReference>
<keyword evidence="2" id="KW-1185">Reference proteome</keyword>
<feature type="non-terminal residue" evidence="1">
    <location>
        <position position="1"/>
    </location>
</feature>
<protein>
    <recommendedName>
        <fullName evidence="3">Transmembrane protein 135 N-terminal domain-containing protein</fullName>
    </recommendedName>
</protein>
<reference evidence="2" key="1">
    <citation type="submission" date="2016-05" db="EMBL/GenBank/DDBJ databases">
        <title>Comparative genomics of biotechnologically important yeasts.</title>
        <authorList>
            <consortium name="DOE Joint Genome Institute"/>
            <person name="Riley R."/>
            <person name="Haridas S."/>
            <person name="Wolfe K.H."/>
            <person name="Lopes M.R."/>
            <person name="Hittinger C.T."/>
            <person name="Goker M."/>
            <person name="Salamov A."/>
            <person name="Wisecaver J."/>
            <person name="Long T.M."/>
            <person name="Aerts A.L."/>
            <person name="Barry K."/>
            <person name="Choi C."/>
            <person name="Clum A."/>
            <person name="Coughlan A.Y."/>
            <person name="Deshpande S."/>
            <person name="Douglass A.P."/>
            <person name="Hanson S.J."/>
            <person name="Klenk H.-P."/>
            <person name="Labutti K."/>
            <person name="Lapidus A."/>
            <person name="Lindquist E."/>
            <person name="Lipzen A."/>
            <person name="Meier-Kolthoff J.P."/>
            <person name="Ohm R.A."/>
            <person name="Otillar R.P."/>
            <person name="Pangilinan J."/>
            <person name="Peng Y."/>
            <person name="Rokas A."/>
            <person name="Rosa C.A."/>
            <person name="Scheuner C."/>
            <person name="Sibirny A.A."/>
            <person name="Slot J.C."/>
            <person name="Stielow J.B."/>
            <person name="Sun H."/>
            <person name="Kurtzman C.P."/>
            <person name="Blackwell M."/>
            <person name="Grigoriev I.V."/>
            <person name="Jeffries T.W."/>
        </authorList>
    </citation>
    <scope>NUCLEOTIDE SEQUENCE [LARGE SCALE GENOMIC DNA]</scope>
    <source>
        <strain evidence="2">NRRL Y-2460</strain>
    </source>
</reference>
<organism evidence="1 2">
    <name type="scientific">Pachysolen tannophilus NRRL Y-2460</name>
    <dbReference type="NCBI Taxonomy" id="669874"/>
    <lineage>
        <taxon>Eukaryota</taxon>
        <taxon>Fungi</taxon>
        <taxon>Dikarya</taxon>
        <taxon>Ascomycota</taxon>
        <taxon>Saccharomycotina</taxon>
        <taxon>Pichiomycetes</taxon>
        <taxon>Pachysolenaceae</taxon>
        <taxon>Pachysolen</taxon>
    </lineage>
</organism>
<evidence type="ECO:0000313" key="2">
    <source>
        <dbReference type="Proteomes" id="UP000094236"/>
    </source>
</evidence>
<sequence>PTRLPPSYRNWITKAANMDTELVEALRLMHSNQLFYGKPSENEKVLEPLCLRINIDPATGNPAKTFPIPCKVVHSGLTDSCEINSLIKFWKGFKFAFKIYAPLNSIIMLISAVNTKNKIMFRSIFIKNLISSLRSSIFLATFIALNWYPICLFRNKIGPFLSKYKLLSSTVNNNFDKSLAPSFGSFICGLSSLIETSKRRKDLTLFMAPKALLTIIPLEAKESYLRIESFAFSVFFAILVCYAKEHPKKIRGMYGKGLSALLKL</sequence>
<dbReference type="PANTHER" id="PTHR12459">
    <property type="entry name" value="TRANSMEMBRANE PROTEIN 135-RELATED"/>
    <property type="match status" value="1"/>
</dbReference>
<dbReference type="AlphaFoldDB" id="A0A1E4TPX0"/>
<dbReference type="PANTHER" id="PTHR12459:SF15">
    <property type="entry name" value="TRANSMEMBRANE PROTEIN 135"/>
    <property type="match status" value="1"/>
</dbReference>
<feature type="non-terminal residue" evidence="1">
    <location>
        <position position="264"/>
    </location>
</feature>
<name>A0A1E4TPX0_PACTA</name>
<proteinExistence type="predicted"/>
<accession>A0A1E4TPX0</accession>